<dbReference type="RefSeq" id="XP_021883606.1">
    <property type="nucleotide sequence ID" value="XM_022023425.1"/>
</dbReference>
<dbReference type="GeneID" id="33565269"/>
<evidence type="ECO:0000256" key="1">
    <source>
        <dbReference type="SAM" id="MobiDB-lite"/>
    </source>
</evidence>
<reference evidence="3 4" key="1">
    <citation type="submission" date="2016-07" db="EMBL/GenBank/DDBJ databases">
        <title>Pervasive Adenine N6-methylation of Active Genes in Fungi.</title>
        <authorList>
            <consortium name="DOE Joint Genome Institute"/>
            <person name="Mondo S.J."/>
            <person name="Dannebaum R.O."/>
            <person name="Kuo R.C."/>
            <person name="Labutti K."/>
            <person name="Haridas S."/>
            <person name="Kuo A."/>
            <person name="Salamov A."/>
            <person name="Ahrendt S.R."/>
            <person name="Lipzen A."/>
            <person name="Sullivan W."/>
            <person name="Andreopoulos W.B."/>
            <person name="Clum A."/>
            <person name="Lindquist E."/>
            <person name="Daum C."/>
            <person name="Ramamoorthy G.K."/>
            <person name="Gryganskyi A."/>
            <person name="Culley D."/>
            <person name="Magnuson J.K."/>
            <person name="James T.Y."/>
            <person name="O'Malley M.A."/>
            <person name="Stajich J.E."/>
            <person name="Spatafora J.W."/>
            <person name="Visel A."/>
            <person name="Grigoriev I.V."/>
        </authorList>
    </citation>
    <scope>NUCLEOTIDE SEQUENCE [LARGE SCALE GENOMIC DNA]</scope>
    <source>
        <strain evidence="3 4">NRRL 3116</strain>
    </source>
</reference>
<dbReference type="Proteomes" id="UP000193648">
    <property type="component" value="Unassembled WGS sequence"/>
</dbReference>
<feature type="region of interest" description="Disordered" evidence="1">
    <location>
        <begin position="309"/>
        <end position="339"/>
    </location>
</feature>
<protein>
    <recommendedName>
        <fullName evidence="2">F-box domain-containing protein</fullName>
    </recommendedName>
</protein>
<dbReference type="AlphaFoldDB" id="A0A1Y2GVP4"/>
<evidence type="ECO:0000259" key="2">
    <source>
        <dbReference type="Pfam" id="PF00646"/>
    </source>
</evidence>
<evidence type="ECO:0000313" key="3">
    <source>
        <dbReference type="EMBL" id="ORZ23792.1"/>
    </source>
</evidence>
<gene>
    <name evidence="3" type="ORF">BCR41DRAFT_349189</name>
</gene>
<dbReference type="InterPro" id="IPR001810">
    <property type="entry name" value="F-box_dom"/>
</dbReference>
<proteinExistence type="predicted"/>
<feature type="compositionally biased region" description="Low complexity" evidence="1">
    <location>
        <begin position="323"/>
        <end position="333"/>
    </location>
</feature>
<accession>A0A1Y2GVP4</accession>
<dbReference type="Pfam" id="PF00646">
    <property type="entry name" value="F-box"/>
    <property type="match status" value="1"/>
</dbReference>
<feature type="domain" description="F-box" evidence="2">
    <location>
        <begin position="50"/>
        <end position="82"/>
    </location>
</feature>
<name>A0A1Y2GVP4_9FUNG</name>
<dbReference type="EMBL" id="MCFF01000009">
    <property type="protein sequence ID" value="ORZ23792.1"/>
    <property type="molecule type" value="Genomic_DNA"/>
</dbReference>
<organism evidence="3 4">
    <name type="scientific">Lobosporangium transversale</name>
    <dbReference type="NCBI Taxonomy" id="64571"/>
    <lineage>
        <taxon>Eukaryota</taxon>
        <taxon>Fungi</taxon>
        <taxon>Fungi incertae sedis</taxon>
        <taxon>Mucoromycota</taxon>
        <taxon>Mortierellomycotina</taxon>
        <taxon>Mortierellomycetes</taxon>
        <taxon>Mortierellales</taxon>
        <taxon>Mortierellaceae</taxon>
        <taxon>Lobosporangium</taxon>
    </lineage>
</organism>
<comment type="caution">
    <text evidence="3">The sequence shown here is derived from an EMBL/GenBank/DDBJ whole genome shotgun (WGS) entry which is preliminary data.</text>
</comment>
<dbReference type="InParanoid" id="A0A1Y2GVP4"/>
<sequence>MEHGRKGNSTVLLPVSTMLRSSKSYLRIKSSSGFSEPASTNKLSLGSHQQFPPEIWTCIIQYLSTLDLFNFYNTSTTLRSIVAPFLIQAIASNSVCLYFYQEYVCRTGISFIFDHFDLAHDKVVFRPQAPASSAVIAFRIGMTIQRPQLEEISVKSRGTRFQSWQAYCSNDGIYKVRRKDDKRRPVLLDRTTGTVIGDSNDDQSRITTISSKAVARRLGPTLRFLDNRLASLDYLDRVCPLDVKRTGPRLLSGAQHSFGHDYPWTLHYTVDDKPDYRSDDYIARSTVTTTTIATSTAIAALPALPQHITQRYGGPQSSRRDSSINGDSNNNSSMKSASKGPRYLHAVRFECSINFLDPRRASRSLFRRWLEGKMSQVLQVVKVRDSTSVLVRKLGHHHRTCTHSTRGIL</sequence>
<dbReference type="OrthoDB" id="2445228at2759"/>
<evidence type="ECO:0000313" key="4">
    <source>
        <dbReference type="Proteomes" id="UP000193648"/>
    </source>
</evidence>
<keyword evidence="4" id="KW-1185">Reference proteome</keyword>